<dbReference type="Proteomes" id="UP000268879">
    <property type="component" value="Chromosome"/>
</dbReference>
<evidence type="ECO:0000313" key="2">
    <source>
        <dbReference type="Proteomes" id="UP000268879"/>
    </source>
</evidence>
<dbReference type="AlphaFoldDB" id="A0A448Q0I2"/>
<name>A0A448Q0I2_HAEPA</name>
<dbReference type="RefSeq" id="WP_126470468.1">
    <property type="nucleotide sequence ID" value="NZ_LR134481.1"/>
</dbReference>
<dbReference type="EMBL" id="LR134481">
    <property type="protein sequence ID" value="VEI30405.1"/>
    <property type="molecule type" value="Genomic_DNA"/>
</dbReference>
<gene>
    <name evidence="1" type="ORF">NCTC10665_00890</name>
</gene>
<reference evidence="1 2" key="1">
    <citation type="submission" date="2018-12" db="EMBL/GenBank/DDBJ databases">
        <authorList>
            <consortium name="Pathogen Informatics"/>
        </authorList>
    </citation>
    <scope>NUCLEOTIDE SEQUENCE [LARGE SCALE GENOMIC DNA]</scope>
    <source>
        <strain evidence="1 2">NCTC10665</strain>
    </source>
</reference>
<protein>
    <submittedName>
        <fullName evidence="1">Uncharacterized protein</fullName>
    </submittedName>
</protein>
<accession>A0A448Q0I2</accession>
<proteinExistence type="predicted"/>
<sequence>MTTNWQREYIMETYALPFLRKGLNIKCGQDSGKIIGFCNGKIKVKLDSGGQAFFHPTWEMIYLKGNEVLADFTTKTTGENHG</sequence>
<organism evidence="1 2">
    <name type="scientific">Haemophilus parainfluenzae</name>
    <dbReference type="NCBI Taxonomy" id="729"/>
    <lineage>
        <taxon>Bacteria</taxon>
        <taxon>Pseudomonadati</taxon>
        <taxon>Pseudomonadota</taxon>
        <taxon>Gammaproteobacteria</taxon>
        <taxon>Pasteurellales</taxon>
        <taxon>Pasteurellaceae</taxon>
        <taxon>Haemophilus</taxon>
    </lineage>
</organism>
<evidence type="ECO:0000313" key="1">
    <source>
        <dbReference type="EMBL" id="VEI30405.1"/>
    </source>
</evidence>